<proteinExistence type="predicted"/>
<protein>
    <submittedName>
        <fullName evidence="2">Uncharacterized protein</fullName>
    </submittedName>
</protein>
<organism evidence="2 3">
    <name type="scientific">Oryza sativa subsp. indica</name>
    <name type="common">Rice</name>
    <dbReference type="NCBI Taxonomy" id="39946"/>
    <lineage>
        <taxon>Eukaryota</taxon>
        <taxon>Viridiplantae</taxon>
        <taxon>Streptophyta</taxon>
        <taxon>Embryophyta</taxon>
        <taxon>Tracheophyta</taxon>
        <taxon>Spermatophyta</taxon>
        <taxon>Magnoliopsida</taxon>
        <taxon>Liliopsida</taxon>
        <taxon>Poales</taxon>
        <taxon>Poaceae</taxon>
        <taxon>BOP clade</taxon>
        <taxon>Oryzoideae</taxon>
        <taxon>Oryzeae</taxon>
        <taxon>Oryzinae</taxon>
        <taxon>Oryza</taxon>
        <taxon>Oryza sativa</taxon>
    </lineage>
</organism>
<gene>
    <name evidence="2" type="ORF">OsI_33112</name>
</gene>
<keyword evidence="3" id="KW-1185">Reference proteome</keyword>
<evidence type="ECO:0000256" key="1">
    <source>
        <dbReference type="SAM" id="MobiDB-lite"/>
    </source>
</evidence>
<evidence type="ECO:0000313" key="2">
    <source>
        <dbReference type="EMBL" id="EEC66747.1"/>
    </source>
</evidence>
<dbReference type="HOGENOM" id="CLU_2241049_0_0_1"/>
<name>B8BG95_ORYSI</name>
<reference evidence="2 3" key="1">
    <citation type="journal article" date="2005" name="PLoS Biol.">
        <title>The genomes of Oryza sativa: a history of duplications.</title>
        <authorList>
            <person name="Yu J."/>
            <person name="Wang J."/>
            <person name="Lin W."/>
            <person name="Li S."/>
            <person name="Li H."/>
            <person name="Zhou J."/>
            <person name="Ni P."/>
            <person name="Dong W."/>
            <person name="Hu S."/>
            <person name="Zeng C."/>
            <person name="Zhang J."/>
            <person name="Zhang Y."/>
            <person name="Li R."/>
            <person name="Xu Z."/>
            <person name="Li S."/>
            <person name="Li X."/>
            <person name="Zheng H."/>
            <person name="Cong L."/>
            <person name="Lin L."/>
            <person name="Yin J."/>
            <person name="Geng J."/>
            <person name="Li G."/>
            <person name="Shi J."/>
            <person name="Liu J."/>
            <person name="Lv H."/>
            <person name="Li J."/>
            <person name="Wang J."/>
            <person name="Deng Y."/>
            <person name="Ran L."/>
            <person name="Shi X."/>
            <person name="Wang X."/>
            <person name="Wu Q."/>
            <person name="Li C."/>
            <person name="Ren X."/>
            <person name="Wang J."/>
            <person name="Wang X."/>
            <person name="Li D."/>
            <person name="Liu D."/>
            <person name="Zhang X."/>
            <person name="Ji Z."/>
            <person name="Zhao W."/>
            <person name="Sun Y."/>
            <person name="Zhang Z."/>
            <person name="Bao J."/>
            <person name="Han Y."/>
            <person name="Dong L."/>
            <person name="Ji J."/>
            <person name="Chen P."/>
            <person name="Wu S."/>
            <person name="Liu J."/>
            <person name="Xiao Y."/>
            <person name="Bu D."/>
            <person name="Tan J."/>
            <person name="Yang L."/>
            <person name="Ye C."/>
            <person name="Zhang J."/>
            <person name="Xu J."/>
            <person name="Zhou Y."/>
            <person name="Yu Y."/>
            <person name="Zhang B."/>
            <person name="Zhuang S."/>
            <person name="Wei H."/>
            <person name="Liu B."/>
            <person name="Lei M."/>
            <person name="Yu H."/>
            <person name="Li Y."/>
            <person name="Xu H."/>
            <person name="Wei S."/>
            <person name="He X."/>
            <person name="Fang L."/>
            <person name="Zhang Z."/>
            <person name="Zhang Y."/>
            <person name="Huang X."/>
            <person name="Su Z."/>
            <person name="Tong W."/>
            <person name="Li J."/>
            <person name="Tong Z."/>
            <person name="Li S."/>
            <person name="Ye J."/>
            <person name="Wang L."/>
            <person name="Fang L."/>
            <person name="Lei T."/>
            <person name="Chen C."/>
            <person name="Chen H."/>
            <person name="Xu Z."/>
            <person name="Li H."/>
            <person name="Huang H."/>
            <person name="Zhang F."/>
            <person name="Xu H."/>
            <person name="Li N."/>
            <person name="Zhao C."/>
            <person name="Li S."/>
            <person name="Dong L."/>
            <person name="Huang Y."/>
            <person name="Li L."/>
            <person name="Xi Y."/>
            <person name="Qi Q."/>
            <person name="Li W."/>
            <person name="Zhang B."/>
            <person name="Hu W."/>
            <person name="Zhang Y."/>
            <person name="Tian X."/>
            <person name="Jiao Y."/>
            <person name="Liang X."/>
            <person name="Jin J."/>
            <person name="Gao L."/>
            <person name="Zheng W."/>
            <person name="Hao B."/>
            <person name="Liu S."/>
            <person name="Wang W."/>
            <person name="Yuan L."/>
            <person name="Cao M."/>
            <person name="McDermott J."/>
            <person name="Samudrala R."/>
            <person name="Wang J."/>
            <person name="Wong G.K."/>
            <person name="Yang H."/>
        </authorList>
    </citation>
    <scope>NUCLEOTIDE SEQUENCE [LARGE SCALE GENOMIC DNA]</scope>
    <source>
        <strain evidence="3">cv. 93-11</strain>
    </source>
</reference>
<dbReference type="AlphaFoldDB" id="B8BG95"/>
<evidence type="ECO:0000313" key="3">
    <source>
        <dbReference type="Proteomes" id="UP000007015"/>
    </source>
</evidence>
<sequence length="105" mass="11796">MWGDTRRRSTSSRPSQRRRQCSPGPSRRSVDARQLSPGMDDYGMDNSHMDGLEGDGDDPTEQSIIEANDDTVLSLLGGKAEPSTPSAGRADCWQHREKIRDYYCY</sequence>
<feature type="region of interest" description="Disordered" evidence="1">
    <location>
        <begin position="1"/>
        <end position="62"/>
    </location>
</feature>
<dbReference type="Gramene" id="BGIOSGA032714-TA">
    <property type="protein sequence ID" value="BGIOSGA032714-PA"/>
    <property type="gene ID" value="BGIOSGA032714"/>
</dbReference>
<dbReference type="EMBL" id="CM000135">
    <property type="protein sequence ID" value="EEC66747.1"/>
    <property type="molecule type" value="Genomic_DNA"/>
</dbReference>
<accession>B8BG95</accession>
<dbReference type="Proteomes" id="UP000007015">
    <property type="component" value="Chromosome 10"/>
</dbReference>